<reference evidence="1" key="1">
    <citation type="journal article" date="2023" name="bioRxiv">
        <title>Improved chromosome-level genome assembly for marigold (Tagetes erecta).</title>
        <authorList>
            <person name="Jiang F."/>
            <person name="Yuan L."/>
            <person name="Wang S."/>
            <person name="Wang H."/>
            <person name="Xu D."/>
            <person name="Wang A."/>
            <person name="Fan W."/>
        </authorList>
    </citation>
    <scope>NUCLEOTIDE SEQUENCE</scope>
    <source>
        <strain evidence="1">WSJ</strain>
        <tissue evidence="1">Leaf</tissue>
    </source>
</reference>
<keyword evidence="2" id="KW-1185">Reference proteome</keyword>
<dbReference type="AlphaFoldDB" id="A0AAD8K5S0"/>
<dbReference type="PANTHER" id="PTHR33103">
    <property type="entry name" value="OS01G0153900 PROTEIN"/>
    <property type="match status" value="1"/>
</dbReference>
<gene>
    <name evidence="1" type="ORF">QVD17_26008</name>
</gene>
<evidence type="ECO:0008006" key="3">
    <source>
        <dbReference type="Google" id="ProtNLM"/>
    </source>
</evidence>
<sequence length="533" mass="60304">MTDKMEPEEAKISIKVFVDKVKKRVLYTEADHTFLDILFSFMTLPMGTIVRLLEKHDDTKFEALPSFNNLYQSLKDLPDLYFATEQCKSMLLNPQSVSYDHCRKLHLMVDDDTEPVEYLVCENCCPTGSLFSIFDKAMCLKCGKMMNELSYCSFFDEPDYIRSYDRSRKLKLIVDDTEPVEYYVCEFCLPRGSLLSIFDKAKCLKCGEMMNKYDLCDPLSSPPICIPNHKACVDGGVFVSVIATFMVTDDLSVTPYTATGCIQLLTDLGITDTSNLEELKIDIGCTQMLHLLKLSLSLDSPLTHLVFGQNCSFQDTSKMALSNLDPLSVFNDHGEMKKDISFSSKIVVELFLLKSSGKLLFAEAKKDFVDFLFGFLSISLATVTGTLMKGASGVSCMDNIFNSISNMSVGSYLKSQHIKDMLLETRFGQHYVSKNQLFGLEGTPFYRRNFKLKDPRIDEEYLKHSGMFIVTDDLVVTPSSSYSTIDALIKLKVQLDDIERHEISIGLEEGFKILKASLRSRSTLTAFFEHQLK</sequence>
<dbReference type="PANTHER" id="PTHR33103:SF27">
    <property type="entry name" value="OS04G0594700 PROTEIN"/>
    <property type="match status" value="1"/>
</dbReference>
<evidence type="ECO:0000313" key="2">
    <source>
        <dbReference type="Proteomes" id="UP001229421"/>
    </source>
</evidence>
<organism evidence="1 2">
    <name type="scientific">Tagetes erecta</name>
    <name type="common">African marigold</name>
    <dbReference type="NCBI Taxonomy" id="13708"/>
    <lineage>
        <taxon>Eukaryota</taxon>
        <taxon>Viridiplantae</taxon>
        <taxon>Streptophyta</taxon>
        <taxon>Embryophyta</taxon>
        <taxon>Tracheophyta</taxon>
        <taxon>Spermatophyta</taxon>
        <taxon>Magnoliopsida</taxon>
        <taxon>eudicotyledons</taxon>
        <taxon>Gunneridae</taxon>
        <taxon>Pentapetalae</taxon>
        <taxon>asterids</taxon>
        <taxon>campanulids</taxon>
        <taxon>Asterales</taxon>
        <taxon>Asteraceae</taxon>
        <taxon>Asteroideae</taxon>
        <taxon>Heliantheae alliance</taxon>
        <taxon>Tageteae</taxon>
        <taxon>Tagetes</taxon>
    </lineage>
</organism>
<proteinExistence type="predicted"/>
<dbReference type="InterPro" id="IPR007750">
    <property type="entry name" value="DUF674"/>
</dbReference>
<dbReference type="EMBL" id="JAUHHV010000007">
    <property type="protein sequence ID" value="KAK1416889.1"/>
    <property type="molecule type" value="Genomic_DNA"/>
</dbReference>
<name>A0AAD8K5S0_TARER</name>
<accession>A0AAD8K5S0</accession>
<protein>
    <recommendedName>
        <fullName evidence="3">DUF674 family protein</fullName>
    </recommendedName>
</protein>
<comment type="caution">
    <text evidence="1">The sequence shown here is derived from an EMBL/GenBank/DDBJ whole genome shotgun (WGS) entry which is preliminary data.</text>
</comment>
<dbReference type="Proteomes" id="UP001229421">
    <property type="component" value="Unassembled WGS sequence"/>
</dbReference>
<evidence type="ECO:0000313" key="1">
    <source>
        <dbReference type="EMBL" id="KAK1416889.1"/>
    </source>
</evidence>
<dbReference type="Pfam" id="PF05056">
    <property type="entry name" value="DUF674"/>
    <property type="match status" value="2"/>
</dbReference>